<dbReference type="AlphaFoldDB" id="A0A6C0Y7J3"/>
<evidence type="ECO:0000313" key="2">
    <source>
        <dbReference type="Proteomes" id="UP000503440"/>
    </source>
</evidence>
<dbReference type="EMBL" id="CP044456">
    <property type="protein sequence ID" value="QIC71842.1"/>
    <property type="molecule type" value="Genomic_DNA"/>
</dbReference>
<protein>
    <submittedName>
        <fullName evidence="1">Uncharacterized protein</fullName>
    </submittedName>
</protein>
<proteinExistence type="predicted"/>
<name>A0A6C0Y7J3_9GAMM</name>
<organism evidence="1 2">
    <name type="scientific">Acinetobacter indicus</name>
    <dbReference type="NCBI Taxonomy" id="756892"/>
    <lineage>
        <taxon>Bacteria</taxon>
        <taxon>Pseudomonadati</taxon>
        <taxon>Pseudomonadota</taxon>
        <taxon>Gammaproteobacteria</taxon>
        <taxon>Moraxellales</taxon>
        <taxon>Moraxellaceae</taxon>
        <taxon>Acinetobacter</taxon>
    </lineage>
</organism>
<reference evidence="1 2" key="1">
    <citation type="submission" date="2019-09" db="EMBL/GenBank/DDBJ databases">
        <title>Non-baumannii Acinetobacter spp. carrying blaNDM-1 isolated in China.</title>
        <authorList>
            <person name="Cui C."/>
            <person name="Chen C."/>
            <person name="Sun J."/>
            <person name="Liu Y."/>
        </authorList>
    </citation>
    <scope>NUCLEOTIDE SEQUENCE [LARGE SCALE GENOMIC DNA]</scope>
    <source>
        <strain evidence="1 2">B18</strain>
        <plasmid evidence="2">pb18-1</plasmid>
    </source>
</reference>
<geneLocation type="plasmid" evidence="2">
    <name>pb18-1</name>
</geneLocation>
<dbReference type="Proteomes" id="UP000503440">
    <property type="component" value="Plasmid pB18-1"/>
</dbReference>
<keyword evidence="1" id="KW-0614">Plasmid</keyword>
<evidence type="ECO:0000313" key="1">
    <source>
        <dbReference type="EMBL" id="QIC71842.1"/>
    </source>
</evidence>
<dbReference type="RefSeq" id="WP_163146501.1">
    <property type="nucleotide sequence ID" value="NZ_CP044456.1"/>
</dbReference>
<sequence length="189" mass="22636">MKNQEVKPVTVPDSFVPQNDEQDFAVMGPLFEQFDSDIHLLDNFAESQIAERIMFLNWATEDFYRYSNQPQQLNAQDKSWQTLARWRYRNDTQYKKFMLWFHLHKKHQQELERVHAQYAEIKAKADALDRVFATELYKHNSGTIYQLLLVGNSTATKPDYPVSAVYMNIQNREVFIRPFKDFKEKFERI</sequence>
<accession>A0A6C0Y7J3</accession>
<gene>
    <name evidence="1" type="ORF">FSC09_15745</name>
</gene>